<dbReference type="GO" id="GO:0008460">
    <property type="term" value="F:dTDP-glucose 4,6-dehydratase activity"/>
    <property type="evidence" value="ECO:0007669"/>
    <property type="project" value="UniProtKB-EC"/>
</dbReference>
<evidence type="ECO:0000256" key="5">
    <source>
        <dbReference type="ARBA" id="ARBA00023027"/>
    </source>
</evidence>
<organism evidence="9 10">
    <name type="scientific">Monopterus albus</name>
    <name type="common">Swamp eel</name>
    <dbReference type="NCBI Taxonomy" id="43700"/>
    <lineage>
        <taxon>Eukaryota</taxon>
        <taxon>Metazoa</taxon>
        <taxon>Chordata</taxon>
        <taxon>Craniata</taxon>
        <taxon>Vertebrata</taxon>
        <taxon>Euteleostomi</taxon>
        <taxon>Actinopterygii</taxon>
        <taxon>Neopterygii</taxon>
        <taxon>Teleostei</taxon>
        <taxon>Neoteleostei</taxon>
        <taxon>Acanthomorphata</taxon>
        <taxon>Anabantaria</taxon>
        <taxon>Synbranchiformes</taxon>
        <taxon>Synbranchidae</taxon>
        <taxon>Monopterus</taxon>
    </lineage>
</organism>
<evidence type="ECO:0000256" key="2">
    <source>
        <dbReference type="ARBA" id="ARBA00001911"/>
    </source>
</evidence>
<comment type="catalytic activity">
    <reaction evidence="1">
        <text>dTDP-alpha-D-glucose = dTDP-4-dehydro-6-deoxy-alpha-D-glucose + H2O</text>
        <dbReference type="Rhea" id="RHEA:17221"/>
        <dbReference type="ChEBI" id="CHEBI:15377"/>
        <dbReference type="ChEBI" id="CHEBI:57477"/>
        <dbReference type="ChEBI" id="CHEBI:57649"/>
        <dbReference type="EC" id="4.2.1.46"/>
    </reaction>
</comment>
<dbReference type="STRING" id="43700.ENSMALP00000023611"/>
<dbReference type="Gene3D" id="3.40.50.720">
    <property type="entry name" value="NAD(P)-binding Rossmann-like Domain"/>
    <property type="match status" value="1"/>
</dbReference>
<evidence type="ECO:0000256" key="6">
    <source>
        <dbReference type="ARBA" id="ARBA00023239"/>
    </source>
</evidence>
<dbReference type="SUPFAM" id="SSF51735">
    <property type="entry name" value="NAD(P)-binding Rossmann-fold domains"/>
    <property type="match status" value="1"/>
</dbReference>
<keyword evidence="5" id="KW-0520">NAD</keyword>
<evidence type="ECO:0000256" key="4">
    <source>
        <dbReference type="ARBA" id="ARBA00011990"/>
    </source>
</evidence>
<sequence>MDYDRTVLVTGGSGFIGSHLVCSLVNTHPDWRVINLDNLEYCCSPRSLESIEDRTNYTFIRGDVCNSQLVNHIFNTEHIDVIFHLAAKTHVESSFECPTSFQRVNITGTGVLLGAAHQARHQPQCFIYVSTDEVYGPSLDEVFDESSPVRPSNPYSATKAAAEYLVRSYWDKYKFPIIITRSNNIYGPRQYTEKVQEKPNSLHLVSAPLCCSTIQGTLPISRHFLFVDDAINAFLLVLEKGTVGEIYNMGASCEIPIRQLARELVKMVKNVPDSEVNNWLEFVPDRPQVDLRYPIKCEKLQQLGWRAEVSWAEGIRQTVKWYRDNLDFWSEADEDQGQIGSQLERATAK</sequence>
<dbReference type="InterPro" id="IPR036291">
    <property type="entry name" value="NAD(P)-bd_dom_sf"/>
</dbReference>
<accession>A0A3Q3R001</accession>
<reference evidence="9" key="1">
    <citation type="submission" date="2025-08" db="UniProtKB">
        <authorList>
            <consortium name="Ensembl"/>
        </authorList>
    </citation>
    <scope>IDENTIFICATION</scope>
</reference>
<evidence type="ECO:0000256" key="1">
    <source>
        <dbReference type="ARBA" id="ARBA00001539"/>
    </source>
</evidence>
<evidence type="ECO:0000313" key="10">
    <source>
        <dbReference type="Proteomes" id="UP000261600"/>
    </source>
</evidence>
<evidence type="ECO:0000313" key="9">
    <source>
        <dbReference type="Ensembl" id="ENSMALP00000023611.1"/>
    </source>
</evidence>
<keyword evidence="10" id="KW-1185">Reference proteome</keyword>
<feature type="domain" description="NAD(P)-binding" evidence="8">
    <location>
        <begin position="8"/>
        <end position="318"/>
    </location>
</feature>
<keyword evidence="6" id="KW-0456">Lyase</keyword>
<protein>
    <recommendedName>
        <fullName evidence="7">dTDP-D-glucose 4,6-dehydratase</fullName>
        <ecNumber evidence="4">4.2.1.46</ecNumber>
    </recommendedName>
</protein>
<dbReference type="CDD" id="cd05246">
    <property type="entry name" value="dTDP_GD_SDR_e"/>
    <property type="match status" value="1"/>
</dbReference>
<dbReference type="EC" id="4.2.1.46" evidence="4"/>
<evidence type="ECO:0000259" key="8">
    <source>
        <dbReference type="Pfam" id="PF16363"/>
    </source>
</evidence>
<dbReference type="AlphaFoldDB" id="A0A3Q3R001"/>
<proteinExistence type="inferred from homology"/>
<dbReference type="Pfam" id="PF16363">
    <property type="entry name" value="GDP_Man_Dehyd"/>
    <property type="match status" value="1"/>
</dbReference>
<evidence type="ECO:0000256" key="7">
    <source>
        <dbReference type="ARBA" id="ARBA00067702"/>
    </source>
</evidence>
<dbReference type="Ensembl" id="ENSMALT00000024060.1">
    <property type="protein sequence ID" value="ENSMALP00000023611.1"/>
    <property type="gene ID" value="ENSMALG00000016454.1"/>
</dbReference>
<comment type="similarity">
    <text evidence="3">Belongs to the NAD(P)-dependent epimerase/dehydratase family. dTDP-glucose dehydratase subfamily.</text>
</comment>
<comment type="cofactor">
    <cofactor evidence="2">
        <name>NAD(+)</name>
        <dbReference type="ChEBI" id="CHEBI:57540"/>
    </cofactor>
</comment>
<dbReference type="InterPro" id="IPR016040">
    <property type="entry name" value="NAD(P)-bd_dom"/>
</dbReference>
<name>A0A3Q3R001_MONAL</name>
<dbReference type="Gene3D" id="3.90.25.10">
    <property type="entry name" value="UDP-galactose 4-epimerase, domain 1"/>
    <property type="match status" value="1"/>
</dbReference>
<dbReference type="FunFam" id="3.40.50.720:FF:000304">
    <property type="entry name" value="UDP-glucose 4,6-dehydratase"/>
    <property type="match status" value="1"/>
</dbReference>
<reference evidence="9" key="2">
    <citation type="submission" date="2025-09" db="UniProtKB">
        <authorList>
            <consortium name="Ensembl"/>
        </authorList>
    </citation>
    <scope>IDENTIFICATION</scope>
</reference>
<dbReference type="InterPro" id="IPR005888">
    <property type="entry name" value="dTDP_Gluc_deHydtase"/>
</dbReference>
<evidence type="ECO:0000256" key="3">
    <source>
        <dbReference type="ARBA" id="ARBA00008178"/>
    </source>
</evidence>
<dbReference type="Proteomes" id="UP000261600">
    <property type="component" value="Unplaced"/>
</dbReference>
<dbReference type="GO" id="GO:0009225">
    <property type="term" value="P:nucleotide-sugar metabolic process"/>
    <property type="evidence" value="ECO:0007669"/>
    <property type="project" value="InterPro"/>
</dbReference>
<dbReference type="PANTHER" id="PTHR43000">
    <property type="entry name" value="DTDP-D-GLUCOSE 4,6-DEHYDRATASE-RELATED"/>
    <property type="match status" value="1"/>
</dbReference>